<protein>
    <recommendedName>
        <fullName evidence="8">Dipeptide epimerase</fullName>
        <ecNumber evidence="8">5.1.1.-</ecNumber>
    </recommendedName>
</protein>
<reference evidence="10" key="2">
    <citation type="submission" date="2021-04" db="EMBL/GenBank/DDBJ databases">
        <authorList>
            <person name="Karlyshev A.V."/>
        </authorList>
    </citation>
    <scope>NUCLEOTIDE SEQUENCE</scope>
    <source>
        <strain evidence="10">LMG 29479</strain>
    </source>
</reference>
<dbReference type="SFLD" id="SFLDF00009">
    <property type="entry name" value="o-succinylbenzoate_synthase"/>
    <property type="match status" value="1"/>
</dbReference>
<dbReference type="FunFam" id="3.30.390.10:FF:000009">
    <property type="entry name" value="Hydrophobic dipeptide epimerase"/>
    <property type="match status" value="1"/>
</dbReference>
<feature type="binding site" evidence="7">
    <location>
        <position position="190"/>
    </location>
    <ligand>
        <name>Mg(2+)</name>
        <dbReference type="ChEBI" id="CHEBI:18420"/>
    </ligand>
</feature>
<dbReference type="AlphaFoldDB" id="A0A8J7VTM2"/>
<comment type="similarity">
    <text evidence="1 8">Belongs to the mandelate racemase/muconate lactonizing enzyme family.</text>
</comment>
<feature type="binding site" evidence="6">
    <location>
        <position position="295"/>
    </location>
    <ligand>
        <name>substrate</name>
    </ligand>
</feature>
<keyword evidence="4 8" id="KW-0413">Isomerase</keyword>
<dbReference type="RefSeq" id="WP_211926607.1">
    <property type="nucleotide sequence ID" value="NZ_JAGQFT020000002.1"/>
</dbReference>
<evidence type="ECO:0000256" key="5">
    <source>
        <dbReference type="PIRSR" id="PIRSR634603-1"/>
    </source>
</evidence>
<dbReference type="SFLD" id="SFLDS00001">
    <property type="entry name" value="Enolase"/>
    <property type="match status" value="1"/>
</dbReference>
<comment type="caution">
    <text evidence="10">The sequence shown here is derived from an EMBL/GenBank/DDBJ whole genome shotgun (WGS) entry which is preliminary data.</text>
</comment>
<dbReference type="EC" id="5.1.1.-" evidence="8"/>
<sequence length="365" mass="37940">MRIVDLRLGLLRVPLRVPFRTALRCVDEVVEVVVELHTDSGHVGRGAAPPTPPITGETVESIVGAIRHAIRPRLLGAAVADLDRNARLVAAALDGNSSAKAAVDIALHDLFGQLHGAPLYRLLGGGPALFSTDITISAGDTGAMVADALAALDRGFEVLKVKLGREPAADLARIRAVHAAVGGRARLRLDANQGWSAAQAVRTLRELEDEGLAFDLLEQPVPADDLDSLEHVTRRIATPVLADESVFGPREALEVIRRGAADLINIKLMKTGGIGDALRVADIAAMHGVGCMIGCMLESGIGVTAAAHVAAARASVIGRVDLDGPSLCARDPLDGGAIFDGPDIRLADAPGLGIRAVHGLAPLPD</sequence>
<dbReference type="EMBL" id="JAGQFT010000067">
    <property type="protein sequence ID" value="MBR0562667.1"/>
    <property type="molecule type" value="Genomic_DNA"/>
</dbReference>
<proteinExistence type="inferred from homology"/>
<evidence type="ECO:0000256" key="1">
    <source>
        <dbReference type="ARBA" id="ARBA00008031"/>
    </source>
</evidence>
<dbReference type="SUPFAM" id="SSF54826">
    <property type="entry name" value="Enolase N-terminal domain-like"/>
    <property type="match status" value="1"/>
</dbReference>
<feature type="binding site" evidence="7">
    <location>
        <position position="243"/>
    </location>
    <ligand>
        <name>Mg(2+)</name>
        <dbReference type="ChEBI" id="CHEBI:18420"/>
    </ligand>
</feature>
<evidence type="ECO:0000313" key="11">
    <source>
        <dbReference type="EMBL" id="MBS7456167.1"/>
    </source>
</evidence>
<accession>A0A8J7VTM2</accession>
<evidence type="ECO:0000256" key="4">
    <source>
        <dbReference type="ARBA" id="ARBA00023235"/>
    </source>
</evidence>
<dbReference type="CDD" id="cd03319">
    <property type="entry name" value="L-Ala-DL-Glu_epimerase"/>
    <property type="match status" value="1"/>
</dbReference>
<organism evidence="10">
    <name type="scientific">Coralloluteibacterium stylophorae</name>
    <dbReference type="NCBI Taxonomy" id="1776034"/>
    <lineage>
        <taxon>Bacteria</taxon>
        <taxon>Pseudomonadati</taxon>
        <taxon>Pseudomonadota</taxon>
        <taxon>Gammaproteobacteria</taxon>
        <taxon>Lysobacterales</taxon>
        <taxon>Lysobacteraceae</taxon>
        <taxon>Coralloluteibacterium</taxon>
    </lineage>
</organism>
<feature type="binding site" evidence="6">
    <location>
        <position position="24"/>
    </location>
    <ligand>
        <name>substrate</name>
    </ligand>
</feature>
<evidence type="ECO:0000256" key="2">
    <source>
        <dbReference type="ARBA" id="ARBA00022723"/>
    </source>
</evidence>
<feature type="binding site" evidence="6">
    <location>
        <position position="297"/>
    </location>
    <ligand>
        <name>substrate</name>
    </ligand>
</feature>
<evidence type="ECO:0000313" key="10">
    <source>
        <dbReference type="EMBL" id="MBR0562667.1"/>
    </source>
</evidence>
<feature type="domain" description="Mandelate racemase/muconate lactonizing enzyme C-terminal" evidence="9">
    <location>
        <begin position="141"/>
        <end position="239"/>
    </location>
</feature>
<evidence type="ECO:0000313" key="12">
    <source>
        <dbReference type="Proteomes" id="UP000675747"/>
    </source>
</evidence>
<dbReference type="SMART" id="SM00922">
    <property type="entry name" value="MR_MLE"/>
    <property type="match status" value="1"/>
</dbReference>
<keyword evidence="12" id="KW-1185">Reference proteome</keyword>
<dbReference type="PANTHER" id="PTHR48073:SF2">
    <property type="entry name" value="O-SUCCINYLBENZOATE SYNTHASE"/>
    <property type="match status" value="1"/>
</dbReference>
<feature type="binding site" evidence="6">
    <location>
        <position position="323"/>
    </location>
    <ligand>
        <name>substrate</name>
    </ligand>
</feature>
<dbReference type="Pfam" id="PF02746">
    <property type="entry name" value="MR_MLE_N"/>
    <property type="match status" value="1"/>
</dbReference>
<dbReference type="InterPro" id="IPR036849">
    <property type="entry name" value="Enolase-like_C_sf"/>
</dbReference>
<keyword evidence="3 7" id="KW-0460">Magnesium</keyword>
<dbReference type="InterPro" id="IPR013342">
    <property type="entry name" value="Mandelate_racemase_C"/>
</dbReference>
<feature type="active site" description="Proton acceptor; specific for (R)-substrate epimerization" evidence="5">
    <location>
        <position position="162"/>
    </location>
</feature>
<dbReference type="Gene3D" id="3.30.390.10">
    <property type="entry name" value="Enolase-like, N-terminal domain"/>
    <property type="match status" value="1"/>
</dbReference>
<dbReference type="GO" id="GO:0009063">
    <property type="term" value="P:amino acid catabolic process"/>
    <property type="evidence" value="ECO:0007669"/>
    <property type="project" value="InterPro"/>
</dbReference>
<gene>
    <name evidence="11" type="ORF">KB893_003335</name>
    <name evidence="10" type="ORF">KB893_09070</name>
</gene>
<name>A0A8J7VTM2_9GAMM</name>
<feature type="binding site" evidence="7">
    <location>
        <position position="218"/>
    </location>
    <ligand>
        <name>Mg(2+)</name>
        <dbReference type="ChEBI" id="CHEBI:18420"/>
    </ligand>
</feature>
<comment type="cofactor">
    <cofactor evidence="7 8">
        <name>Mg(2+)</name>
        <dbReference type="ChEBI" id="CHEBI:18420"/>
    </cofactor>
    <text evidence="7 8">Binds 1 Mg(2+) ion per subunit.</text>
</comment>
<feature type="binding site" evidence="6">
    <location>
        <position position="321"/>
    </location>
    <ligand>
        <name>substrate</name>
    </ligand>
</feature>
<dbReference type="GO" id="GO:0006518">
    <property type="term" value="P:peptide metabolic process"/>
    <property type="evidence" value="ECO:0007669"/>
    <property type="project" value="UniProtKB-ARBA"/>
</dbReference>
<dbReference type="InterPro" id="IPR029065">
    <property type="entry name" value="Enolase_C-like"/>
</dbReference>
<dbReference type="GO" id="GO:0046872">
    <property type="term" value="F:metal ion binding"/>
    <property type="evidence" value="ECO:0007669"/>
    <property type="project" value="UniProtKB-KW"/>
</dbReference>
<dbReference type="PANTHER" id="PTHR48073">
    <property type="entry name" value="O-SUCCINYLBENZOATE SYNTHASE-RELATED"/>
    <property type="match status" value="1"/>
</dbReference>
<evidence type="ECO:0000259" key="9">
    <source>
        <dbReference type="SMART" id="SM00922"/>
    </source>
</evidence>
<dbReference type="GO" id="GO:0016855">
    <property type="term" value="F:racemase and epimerase activity, acting on amino acids and derivatives"/>
    <property type="evidence" value="ECO:0007669"/>
    <property type="project" value="UniProtKB-UniRule"/>
</dbReference>
<dbReference type="InterPro" id="IPR034603">
    <property type="entry name" value="Dipeptide_epimerase"/>
</dbReference>
<feature type="active site" description="Proton acceptor; specific for (S)-substrate epimerization" evidence="5">
    <location>
        <position position="267"/>
    </location>
</feature>
<dbReference type="EMBL" id="JAGQFT020000002">
    <property type="protein sequence ID" value="MBS7456167.1"/>
    <property type="molecule type" value="Genomic_DNA"/>
</dbReference>
<dbReference type="Gene3D" id="3.20.20.120">
    <property type="entry name" value="Enolase-like C-terminal domain"/>
    <property type="match status" value="1"/>
</dbReference>
<dbReference type="SUPFAM" id="SSF51604">
    <property type="entry name" value="Enolase C-terminal domain-like"/>
    <property type="match status" value="1"/>
</dbReference>
<dbReference type="InterPro" id="IPR013341">
    <property type="entry name" value="Mandelate_racemase_N_dom"/>
</dbReference>
<evidence type="ECO:0000256" key="3">
    <source>
        <dbReference type="ARBA" id="ARBA00022842"/>
    </source>
</evidence>
<dbReference type="Proteomes" id="UP000675747">
    <property type="component" value="Unassembled WGS sequence"/>
</dbReference>
<dbReference type="SFLD" id="SFLDG00180">
    <property type="entry name" value="muconate_cycloisomerase"/>
    <property type="match status" value="1"/>
</dbReference>
<dbReference type="PROSITE" id="PS00908">
    <property type="entry name" value="MR_MLE_1"/>
    <property type="match status" value="1"/>
</dbReference>
<dbReference type="Pfam" id="PF13378">
    <property type="entry name" value="MR_MLE_C"/>
    <property type="match status" value="1"/>
</dbReference>
<dbReference type="InterPro" id="IPR029017">
    <property type="entry name" value="Enolase-like_N"/>
</dbReference>
<dbReference type="InterPro" id="IPR018110">
    <property type="entry name" value="Mandel_Rmase/mucon_lact_enz_CS"/>
</dbReference>
<evidence type="ECO:0000256" key="8">
    <source>
        <dbReference type="RuleBase" id="RU366006"/>
    </source>
</evidence>
<feature type="binding site" evidence="6">
    <location>
        <position position="135"/>
    </location>
    <ligand>
        <name>substrate</name>
    </ligand>
</feature>
<reference evidence="11 12" key="1">
    <citation type="journal article" date="2021" name="Microbiol. Resour. Announc.">
        <title>Draft Genome Sequence of Coralloluteibacterium stylophorae LMG 29479T.</title>
        <authorList>
            <person name="Karlyshev A.V."/>
            <person name="Kudryashova E.B."/>
            <person name="Ariskina E.V."/>
            <person name="Conroy A.P."/>
            <person name="Abidueva E.Y."/>
        </authorList>
    </citation>
    <scope>NUCLEOTIDE SEQUENCE [LARGE SCALE GENOMIC DNA]</scope>
    <source>
        <strain evidence="11 12">LMG 29479</strain>
    </source>
</reference>
<evidence type="ECO:0000256" key="7">
    <source>
        <dbReference type="PIRSR" id="PIRSR634603-3"/>
    </source>
</evidence>
<feature type="binding site" evidence="6">
    <location>
        <position position="160"/>
    </location>
    <ligand>
        <name>substrate</name>
    </ligand>
</feature>
<evidence type="ECO:0000256" key="6">
    <source>
        <dbReference type="PIRSR" id="PIRSR634603-2"/>
    </source>
</evidence>
<keyword evidence="2 7" id="KW-0479">Metal-binding</keyword>